<name>A0A645HFD0_9ZZZZ</name>
<dbReference type="InterPro" id="IPR012903">
    <property type="entry name" value="Nif11"/>
</dbReference>
<evidence type="ECO:0000256" key="1">
    <source>
        <dbReference type="SAM" id="Phobius"/>
    </source>
</evidence>
<protein>
    <recommendedName>
        <fullName evidence="2">Nif11 domain-containing protein</fullName>
    </recommendedName>
</protein>
<dbReference type="NCBIfam" id="TIGR03949">
    <property type="entry name" value="bact_IIb_cerein"/>
    <property type="match status" value="1"/>
</dbReference>
<dbReference type="InterPro" id="IPR023991">
    <property type="entry name" value="Bacteriocin_IIb_lactobn/cerein"/>
</dbReference>
<keyword evidence="1" id="KW-1133">Transmembrane helix</keyword>
<sequence>MSMEAAVAFYELLEKDPKVADKVRELATPDRIEPYVKKELGYEFTKQEMQKVVFERNPEMTDEELEAVTGGTIMIVLVFIVGYIAIAAA</sequence>
<comment type="caution">
    <text evidence="3">The sequence shown here is derived from an EMBL/GenBank/DDBJ whole genome shotgun (WGS) entry which is preliminary data.</text>
</comment>
<gene>
    <name evidence="3" type="ORF">SDC9_184792</name>
</gene>
<evidence type="ECO:0000259" key="2">
    <source>
        <dbReference type="Pfam" id="PF07862"/>
    </source>
</evidence>
<dbReference type="InterPro" id="IPR022516">
    <property type="entry name" value="CHP03798_Ocin"/>
</dbReference>
<reference evidence="3" key="1">
    <citation type="submission" date="2019-08" db="EMBL/GenBank/DDBJ databases">
        <authorList>
            <person name="Kucharzyk K."/>
            <person name="Murdoch R.W."/>
            <person name="Higgins S."/>
            <person name="Loffler F."/>
        </authorList>
    </citation>
    <scope>NUCLEOTIDE SEQUENCE</scope>
</reference>
<keyword evidence="1" id="KW-0472">Membrane</keyword>
<feature type="transmembrane region" description="Helical" evidence="1">
    <location>
        <begin position="67"/>
        <end position="88"/>
    </location>
</feature>
<accession>A0A645HFD0</accession>
<proteinExistence type="predicted"/>
<dbReference type="Pfam" id="PF07862">
    <property type="entry name" value="Nif11"/>
    <property type="match status" value="1"/>
</dbReference>
<feature type="domain" description="Nif11" evidence="2">
    <location>
        <begin position="1"/>
        <end position="48"/>
    </location>
</feature>
<dbReference type="NCBIfam" id="TIGR03798">
    <property type="entry name" value="leader_Nif11"/>
    <property type="match status" value="1"/>
</dbReference>
<organism evidence="3">
    <name type="scientific">bioreactor metagenome</name>
    <dbReference type="NCBI Taxonomy" id="1076179"/>
    <lineage>
        <taxon>unclassified sequences</taxon>
        <taxon>metagenomes</taxon>
        <taxon>ecological metagenomes</taxon>
    </lineage>
</organism>
<dbReference type="AlphaFoldDB" id="A0A645HFD0"/>
<evidence type="ECO:0000313" key="3">
    <source>
        <dbReference type="EMBL" id="MPN37276.1"/>
    </source>
</evidence>
<dbReference type="EMBL" id="VSSQ01091829">
    <property type="protein sequence ID" value="MPN37276.1"/>
    <property type="molecule type" value="Genomic_DNA"/>
</dbReference>
<keyword evidence="1" id="KW-0812">Transmembrane</keyword>